<keyword evidence="4" id="KW-1185">Reference proteome</keyword>
<proteinExistence type="predicted"/>
<feature type="signal peptide" evidence="2">
    <location>
        <begin position="1"/>
        <end position="21"/>
    </location>
</feature>
<feature type="chain" id="PRO_5046169519" description="Spy/CpxP family protein refolding chaperone" evidence="2">
    <location>
        <begin position="22"/>
        <end position="143"/>
    </location>
</feature>
<dbReference type="EMBL" id="CP060782">
    <property type="protein sequence ID" value="QNP45156.1"/>
    <property type="molecule type" value="Genomic_DNA"/>
</dbReference>
<accession>A0ABX6T5J9</accession>
<protein>
    <recommendedName>
        <fullName evidence="5">Spy/CpxP family protein refolding chaperone</fullName>
    </recommendedName>
</protein>
<organism evidence="3 4">
    <name type="scientific">Sphingomonas sediminicola</name>
    <dbReference type="NCBI Taxonomy" id="386874"/>
    <lineage>
        <taxon>Bacteria</taxon>
        <taxon>Pseudomonadati</taxon>
        <taxon>Pseudomonadota</taxon>
        <taxon>Alphaproteobacteria</taxon>
        <taxon>Sphingomonadales</taxon>
        <taxon>Sphingomonadaceae</taxon>
        <taxon>Sphingomonas</taxon>
    </lineage>
</organism>
<dbReference type="RefSeq" id="WP_187708112.1">
    <property type="nucleotide sequence ID" value="NZ_CP060782.1"/>
</dbReference>
<evidence type="ECO:0000313" key="3">
    <source>
        <dbReference type="EMBL" id="QNP45156.1"/>
    </source>
</evidence>
<keyword evidence="2" id="KW-0732">Signal</keyword>
<feature type="compositionally biased region" description="Basic and acidic residues" evidence="1">
    <location>
        <begin position="121"/>
        <end position="130"/>
    </location>
</feature>
<evidence type="ECO:0000313" key="4">
    <source>
        <dbReference type="Proteomes" id="UP000516105"/>
    </source>
</evidence>
<evidence type="ECO:0000256" key="1">
    <source>
        <dbReference type="SAM" id="MobiDB-lite"/>
    </source>
</evidence>
<sequence length="143" mass="15794">MRAIFLTLPLAALASPAFAQAAPPPPQAYQLPPEVTDMRWADRLTDTMVAMSKAFLNLPVGEVEAAVEGRQPTAADRRRTLRNETGMNERDVRQQIEATRPAMQAGMRAVQAALPSIMKSLEDAKQELDRASANVPRPDYPRR</sequence>
<reference evidence="3 4" key="1">
    <citation type="submission" date="2020-08" db="EMBL/GenBank/DDBJ databases">
        <title>Genome sequence of Sphingomonas sediminicola KACC 15039T.</title>
        <authorList>
            <person name="Hyun D.-W."/>
            <person name="Bae J.-W."/>
        </authorList>
    </citation>
    <scope>NUCLEOTIDE SEQUENCE [LARGE SCALE GENOMIC DNA]</scope>
    <source>
        <strain evidence="3 4">KACC 15039</strain>
    </source>
</reference>
<dbReference type="Proteomes" id="UP000516105">
    <property type="component" value="Chromosome"/>
</dbReference>
<gene>
    <name evidence="3" type="ORF">H9L14_10880</name>
</gene>
<evidence type="ECO:0000256" key="2">
    <source>
        <dbReference type="SAM" id="SignalP"/>
    </source>
</evidence>
<name>A0ABX6T5J9_9SPHN</name>
<feature type="region of interest" description="Disordered" evidence="1">
    <location>
        <begin position="121"/>
        <end position="143"/>
    </location>
</feature>
<evidence type="ECO:0008006" key="5">
    <source>
        <dbReference type="Google" id="ProtNLM"/>
    </source>
</evidence>